<feature type="region of interest" description="Disordered" evidence="1">
    <location>
        <begin position="1"/>
        <end position="226"/>
    </location>
</feature>
<proteinExistence type="predicted"/>
<feature type="compositionally biased region" description="Low complexity" evidence="1">
    <location>
        <begin position="106"/>
        <end position="119"/>
    </location>
</feature>
<accession>A0A9W8TJF5</accession>
<evidence type="ECO:0000313" key="2">
    <source>
        <dbReference type="EMBL" id="KAJ3565524.1"/>
    </source>
</evidence>
<protein>
    <submittedName>
        <fullName evidence="2">Uncharacterized protein</fullName>
    </submittedName>
</protein>
<feature type="compositionally biased region" description="Polar residues" evidence="1">
    <location>
        <begin position="10"/>
        <end position="24"/>
    </location>
</feature>
<feature type="region of interest" description="Disordered" evidence="1">
    <location>
        <begin position="240"/>
        <end position="289"/>
    </location>
</feature>
<keyword evidence="3" id="KW-1185">Reference proteome</keyword>
<feature type="compositionally biased region" description="Polar residues" evidence="1">
    <location>
        <begin position="215"/>
        <end position="226"/>
    </location>
</feature>
<dbReference type="Proteomes" id="UP001148614">
    <property type="component" value="Unassembled WGS sequence"/>
</dbReference>
<organism evidence="2 3">
    <name type="scientific">Xylaria arbuscula</name>
    <dbReference type="NCBI Taxonomy" id="114810"/>
    <lineage>
        <taxon>Eukaryota</taxon>
        <taxon>Fungi</taxon>
        <taxon>Dikarya</taxon>
        <taxon>Ascomycota</taxon>
        <taxon>Pezizomycotina</taxon>
        <taxon>Sordariomycetes</taxon>
        <taxon>Xylariomycetidae</taxon>
        <taxon>Xylariales</taxon>
        <taxon>Xylariaceae</taxon>
        <taxon>Xylaria</taxon>
    </lineage>
</organism>
<feature type="compositionally biased region" description="Polar residues" evidence="1">
    <location>
        <begin position="179"/>
        <end position="193"/>
    </location>
</feature>
<feature type="compositionally biased region" description="Basic and acidic residues" evidence="1">
    <location>
        <begin position="271"/>
        <end position="283"/>
    </location>
</feature>
<feature type="region of interest" description="Disordered" evidence="1">
    <location>
        <begin position="308"/>
        <end position="332"/>
    </location>
</feature>
<evidence type="ECO:0000313" key="3">
    <source>
        <dbReference type="Proteomes" id="UP001148614"/>
    </source>
</evidence>
<feature type="compositionally biased region" description="Low complexity" evidence="1">
    <location>
        <begin position="164"/>
        <end position="173"/>
    </location>
</feature>
<comment type="caution">
    <text evidence="2">The sequence shown here is derived from an EMBL/GenBank/DDBJ whole genome shotgun (WGS) entry which is preliminary data.</text>
</comment>
<sequence>MGLQYPSGVESESSSPRLHRTANSDGDVGGENLRSQRSSVTINWSDGSKAIFIRPPRPHSGSGWSSPFPPPPPVSAAPIAASMPTPPSSSHSRRISQVQREDSSWRGTSKTSRLSSSTRAEVDRRAPRPNTGGNERAPSRHSYHPPYVESSVGENERSSRHSHYTSSSRPSTHGRATTPLPNNSPSSRASGSNIVRPESVPINILNMRDYRSRDNTSSLQHGVENNMNRHGPAVIRVEANIIEEGSRRSSRRGRTGERNDRGAGGSGGRLRNREERNETDRRGQGNGDFMRALGRYLPCLPFSSHGHLNTGEADGYACRPRSGSRNRRSGRR</sequence>
<feature type="compositionally biased region" description="Basic residues" evidence="1">
    <location>
        <begin position="322"/>
        <end position="332"/>
    </location>
</feature>
<name>A0A9W8TJF5_9PEZI</name>
<dbReference type="AlphaFoldDB" id="A0A9W8TJF5"/>
<evidence type="ECO:0000256" key="1">
    <source>
        <dbReference type="SAM" id="MobiDB-lite"/>
    </source>
</evidence>
<feature type="compositionally biased region" description="Polar residues" evidence="1">
    <location>
        <begin position="33"/>
        <end position="46"/>
    </location>
</feature>
<reference evidence="2" key="1">
    <citation type="submission" date="2022-07" db="EMBL/GenBank/DDBJ databases">
        <title>Genome Sequence of Xylaria arbuscula.</title>
        <authorList>
            <person name="Buettner E."/>
        </authorList>
    </citation>
    <scope>NUCLEOTIDE SEQUENCE</scope>
    <source>
        <strain evidence="2">VT107</strain>
    </source>
</reference>
<gene>
    <name evidence="2" type="ORF">NPX13_g7472</name>
</gene>
<dbReference type="EMBL" id="JANPWZ010001475">
    <property type="protein sequence ID" value="KAJ3565524.1"/>
    <property type="molecule type" value="Genomic_DNA"/>
</dbReference>